<dbReference type="EMBL" id="JAAECE010000012">
    <property type="protein sequence ID" value="KAF1796382.1"/>
    <property type="molecule type" value="Genomic_DNA"/>
</dbReference>
<organism evidence="3 4">
    <name type="scientific">Mucor circinelloides f. lusitanicus</name>
    <name type="common">Mucor racemosus var. lusitanicus</name>
    <dbReference type="NCBI Taxonomy" id="29924"/>
    <lineage>
        <taxon>Eukaryota</taxon>
        <taxon>Fungi</taxon>
        <taxon>Fungi incertae sedis</taxon>
        <taxon>Mucoromycota</taxon>
        <taxon>Mucoromycotina</taxon>
        <taxon>Mucoromycetes</taxon>
        <taxon>Mucorales</taxon>
        <taxon>Mucorineae</taxon>
        <taxon>Mucoraceae</taxon>
        <taxon>Mucor</taxon>
    </lineage>
</organism>
<gene>
    <name evidence="3" type="ORF">FB192DRAFT_1404169</name>
</gene>
<dbReference type="AlphaFoldDB" id="A0A8H4EW30"/>
<evidence type="ECO:0000313" key="4">
    <source>
        <dbReference type="Proteomes" id="UP000469890"/>
    </source>
</evidence>
<feature type="coiled-coil region" evidence="1">
    <location>
        <begin position="118"/>
        <end position="145"/>
    </location>
</feature>
<evidence type="ECO:0000256" key="2">
    <source>
        <dbReference type="SAM" id="MobiDB-lite"/>
    </source>
</evidence>
<feature type="coiled-coil region" evidence="1">
    <location>
        <begin position="57"/>
        <end position="91"/>
    </location>
</feature>
<comment type="caution">
    <text evidence="3">The sequence shown here is derived from an EMBL/GenBank/DDBJ whole genome shotgun (WGS) entry which is preliminary data.</text>
</comment>
<reference evidence="3 4" key="1">
    <citation type="submission" date="2019-09" db="EMBL/GenBank/DDBJ databases">
        <authorList>
            <consortium name="DOE Joint Genome Institute"/>
            <person name="Mondo S.J."/>
            <person name="Navarro-Mendoza M.I."/>
            <person name="Perez-Arques C."/>
            <person name="Panchal S."/>
            <person name="Nicolas F.E."/>
            <person name="Ganguly P."/>
            <person name="Pangilinan J."/>
            <person name="Grigoriev I."/>
            <person name="Heitman J."/>
            <person name="Sanya K."/>
            <person name="Garre V."/>
        </authorList>
    </citation>
    <scope>NUCLEOTIDE SEQUENCE [LARGE SCALE GENOMIC DNA]</scope>
    <source>
        <strain evidence="3 4">MU402</strain>
    </source>
</reference>
<proteinExistence type="predicted"/>
<feature type="compositionally biased region" description="Low complexity" evidence="2">
    <location>
        <begin position="219"/>
        <end position="233"/>
    </location>
</feature>
<dbReference type="Proteomes" id="UP000469890">
    <property type="component" value="Unassembled WGS sequence"/>
</dbReference>
<accession>A0A8H4EW30</accession>
<keyword evidence="1" id="KW-0175">Coiled coil</keyword>
<feature type="region of interest" description="Disordered" evidence="2">
    <location>
        <begin position="214"/>
        <end position="305"/>
    </location>
</feature>
<evidence type="ECO:0000256" key="1">
    <source>
        <dbReference type="SAM" id="Coils"/>
    </source>
</evidence>
<protein>
    <submittedName>
        <fullName evidence="3">Uncharacterized protein</fullName>
    </submittedName>
</protein>
<evidence type="ECO:0000313" key="3">
    <source>
        <dbReference type="EMBL" id="KAF1796382.1"/>
    </source>
</evidence>
<sequence>MTVNKRPLPPTPTSTTSTKYTNVNDAIQSLLQDTNIEHLTERERRWYTDLTNCHKAMEQKESTISNLKTIVMEWKKKAIEYENAYKAMKQKLEDREQFLIKQHQAEIEAITKTQTEQVNEHLELILQLETENQALKNKEQCQQQQLPNPNSANDIYTSSTMQLCNEAQMANKLASESVVYNKDNSDHLIQSINDMVNAMEGTLHEFRYHHHDEAPASYSPPALISDSSYSSSDESIDEPPSPPAALPQQPQQTSPKKRSLRNNFLFRSNSRRSQDDLPPPSAKRVVYEPQTLQRKSTRTSSLLSF</sequence>
<name>A0A8H4EW30_MUCCL</name>
<feature type="compositionally biased region" description="Polar residues" evidence="2">
    <location>
        <begin position="290"/>
        <end position="305"/>
    </location>
</feature>